<sequence length="53" mass="5912">MYKLLPIIGTLVNSTLLLSEKTRGGELTTEDKDFNRAICSTRAAIENTSQRIK</sequence>
<dbReference type="AlphaFoldDB" id="A0A820HKU7"/>
<evidence type="ECO:0000313" key="2">
    <source>
        <dbReference type="Proteomes" id="UP000663823"/>
    </source>
</evidence>
<name>A0A820HKU7_9BILA</name>
<proteinExistence type="predicted"/>
<dbReference type="EMBL" id="CAJOAX010045696">
    <property type="protein sequence ID" value="CAF4296646.1"/>
    <property type="molecule type" value="Genomic_DNA"/>
</dbReference>
<comment type="caution">
    <text evidence="1">The sequence shown here is derived from an EMBL/GenBank/DDBJ whole genome shotgun (WGS) entry which is preliminary data.</text>
</comment>
<dbReference type="Proteomes" id="UP000663823">
    <property type="component" value="Unassembled WGS sequence"/>
</dbReference>
<feature type="non-terminal residue" evidence="1">
    <location>
        <position position="53"/>
    </location>
</feature>
<gene>
    <name evidence="1" type="ORF">OTI717_LOCUS41913</name>
</gene>
<accession>A0A820HKU7</accession>
<protein>
    <submittedName>
        <fullName evidence="1">Uncharacterized protein</fullName>
    </submittedName>
</protein>
<organism evidence="1 2">
    <name type="scientific">Rotaria sordida</name>
    <dbReference type="NCBI Taxonomy" id="392033"/>
    <lineage>
        <taxon>Eukaryota</taxon>
        <taxon>Metazoa</taxon>
        <taxon>Spiralia</taxon>
        <taxon>Gnathifera</taxon>
        <taxon>Rotifera</taxon>
        <taxon>Eurotatoria</taxon>
        <taxon>Bdelloidea</taxon>
        <taxon>Philodinida</taxon>
        <taxon>Philodinidae</taxon>
        <taxon>Rotaria</taxon>
    </lineage>
</organism>
<evidence type="ECO:0000313" key="1">
    <source>
        <dbReference type="EMBL" id="CAF4296646.1"/>
    </source>
</evidence>
<reference evidence="1" key="1">
    <citation type="submission" date="2021-02" db="EMBL/GenBank/DDBJ databases">
        <authorList>
            <person name="Nowell W R."/>
        </authorList>
    </citation>
    <scope>NUCLEOTIDE SEQUENCE</scope>
</reference>